<organism evidence="5 6">
    <name type="scientific">Pisciglobus halotolerans</name>
    <dbReference type="NCBI Taxonomy" id="745365"/>
    <lineage>
        <taxon>Bacteria</taxon>
        <taxon>Bacillati</taxon>
        <taxon>Bacillota</taxon>
        <taxon>Bacilli</taxon>
        <taxon>Lactobacillales</taxon>
        <taxon>Carnobacteriaceae</taxon>
    </lineage>
</organism>
<keyword evidence="3" id="KW-0067">ATP-binding</keyword>
<dbReference type="OrthoDB" id="9808272at2"/>
<dbReference type="AlphaFoldDB" id="A0A1I3CW14"/>
<dbReference type="InterPro" id="IPR001482">
    <property type="entry name" value="T2SS/T4SS_dom"/>
</dbReference>
<dbReference type="Proteomes" id="UP000198668">
    <property type="component" value="Unassembled WGS sequence"/>
</dbReference>
<evidence type="ECO:0000256" key="2">
    <source>
        <dbReference type="ARBA" id="ARBA00022741"/>
    </source>
</evidence>
<dbReference type="GO" id="GO:0016887">
    <property type="term" value="F:ATP hydrolysis activity"/>
    <property type="evidence" value="ECO:0007669"/>
    <property type="project" value="TreeGrafter"/>
</dbReference>
<keyword evidence="2" id="KW-0547">Nucleotide-binding</keyword>
<dbReference type="PANTHER" id="PTHR30258">
    <property type="entry name" value="TYPE II SECRETION SYSTEM PROTEIN GSPE-RELATED"/>
    <property type="match status" value="1"/>
</dbReference>
<evidence type="ECO:0000313" key="6">
    <source>
        <dbReference type="Proteomes" id="UP000198668"/>
    </source>
</evidence>
<accession>A0A1I3CW14</accession>
<keyword evidence="6" id="KW-1185">Reference proteome</keyword>
<dbReference type="GO" id="GO:0005886">
    <property type="term" value="C:plasma membrane"/>
    <property type="evidence" value="ECO:0007669"/>
    <property type="project" value="TreeGrafter"/>
</dbReference>
<dbReference type="GO" id="GO:0005524">
    <property type="term" value="F:ATP binding"/>
    <property type="evidence" value="ECO:0007669"/>
    <property type="project" value="UniProtKB-KW"/>
</dbReference>
<protein>
    <submittedName>
        <fullName evidence="5">Competence protein ComGA</fullName>
    </submittedName>
</protein>
<evidence type="ECO:0000256" key="3">
    <source>
        <dbReference type="ARBA" id="ARBA00022840"/>
    </source>
</evidence>
<evidence type="ECO:0000313" key="5">
    <source>
        <dbReference type="EMBL" id="SFH78586.1"/>
    </source>
</evidence>
<dbReference type="RefSeq" id="WP_092092823.1">
    <property type="nucleotide sequence ID" value="NZ_FOQE01000024.1"/>
</dbReference>
<dbReference type="CDD" id="cd01129">
    <property type="entry name" value="PulE-GspE-like"/>
    <property type="match status" value="1"/>
</dbReference>
<dbReference type="Gene3D" id="3.30.450.90">
    <property type="match status" value="1"/>
</dbReference>
<evidence type="ECO:0000256" key="1">
    <source>
        <dbReference type="ARBA" id="ARBA00006611"/>
    </source>
</evidence>
<dbReference type="NCBIfam" id="NF041000">
    <property type="entry name" value="ATPase_ComGA"/>
    <property type="match status" value="1"/>
</dbReference>
<dbReference type="PANTHER" id="PTHR30258:SF2">
    <property type="entry name" value="COMG OPERON PROTEIN 1"/>
    <property type="match status" value="1"/>
</dbReference>
<reference evidence="5 6" key="1">
    <citation type="submission" date="2016-10" db="EMBL/GenBank/DDBJ databases">
        <authorList>
            <person name="de Groot N.N."/>
        </authorList>
    </citation>
    <scope>NUCLEOTIDE SEQUENCE [LARGE SCALE GENOMIC DNA]</scope>
    <source>
        <strain evidence="5 6">DSM 27630</strain>
    </source>
</reference>
<comment type="similarity">
    <text evidence="1">Belongs to the GSP E family.</text>
</comment>
<dbReference type="SUPFAM" id="SSF52540">
    <property type="entry name" value="P-loop containing nucleoside triphosphate hydrolases"/>
    <property type="match status" value="1"/>
</dbReference>
<name>A0A1I3CW14_9LACT</name>
<dbReference type="InterPro" id="IPR047667">
    <property type="entry name" value="ATPase_ComGA"/>
</dbReference>
<gene>
    <name evidence="5" type="ORF">SAMN04489868_1248</name>
</gene>
<sequence>MEVEEFTVQMIQDAQQKGSSDIHLSPEGCQYSLYYRMDDTLLLKNRLMQEEGERLVSYLKFLSNMDVGERRKPQSGAAQIQTEAGNCMLRFSTITNFRAQESIVIRILSRTRSYQLDETTYFQKEVQKIKQLSQYKSGLLIFSGPVGSGKTTSMYQLIRENDTEIKQQVITIEDPVEIEEPLFLQAQVNEKAGISYAALLRQSLRHHPDILIIGEIRDEETAKMAIRGALTGHLILASIHAKNTVGVLARFMELGVTKEQLQQTLLGVVYQKLLPRFCPLCQEECHQWCSHFKANERRAVLYEVLSGLSLKEMLESGQKTSSDIRSFNHLLGKAAAYGFISEQSYQKYQIP</sequence>
<dbReference type="PROSITE" id="PS00662">
    <property type="entry name" value="T2SP_E"/>
    <property type="match status" value="1"/>
</dbReference>
<dbReference type="Gene3D" id="3.40.50.300">
    <property type="entry name" value="P-loop containing nucleotide triphosphate hydrolases"/>
    <property type="match status" value="1"/>
</dbReference>
<proteinExistence type="inferred from homology"/>
<feature type="domain" description="Bacterial type II secretion system protein E" evidence="4">
    <location>
        <begin position="204"/>
        <end position="218"/>
    </location>
</feature>
<evidence type="ECO:0000259" key="4">
    <source>
        <dbReference type="PROSITE" id="PS00662"/>
    </source>
</evidence>
<dbReference type="InterPro" id="IPR027417">
    <property type="entry name" value="P-loop_NTPase"/>
</dbReference>
<dbReference type="EMBL" id="FOQE01000024">
    <property type="protein sequence ID" value="SFH78586.1"/>
    <property type="molecule type" value="Genomic_DNA"/>
</dbReference>
<dbReference type="Pfam" id="PF00437">
    <property type="entry name" value="T2SSE"/>
    <property type="match status" value="1"/>
</dbReference>